<evidence type="ECO:0000313" key="5">
    <source>
        <dbReference type="EMBL" id="AYO28103.1"/>
    </source>
</evidence>
<evidence type="ECO:0000256" key="3">
    <source>
        <dbReference type="ARBA" id="ARBA00022836"/>
    </source>
</evidence>
<dbReference type="Gene3D" id="1.10.8.110">
    <property type="entry name" value="Photosystem I PsaF, reaction centre subunit III"/>
    <property type="match status" value="1"/>
</dbReference>
<evidence type="ECO:0000256" key="1">
    <source>
        <dbReference type="ARBA" id="ARBA00008386"/>
    </source>
</evidence>
<keyword evidence="2 4" id="KW-0602">Photosynthesis</keyword>
<reference evidence="5" key="1">
    <citation type="submission" date="2018-08" db="EMBL/GenBank/DDBJ databases">
        <title>Comparative Plastid Genomics of Synurophyceae: Evolutionary Evidence of Lateral Gene Transfer and Inverted Repeat Dynamics.</title>
        <authorList>
            <person name="Kim J.I."/>
            <person name="Shin H."/>
            <person name="Skaloud P."/>
            <person name="Jung J."/>
            <person name="Yoon H.S."/>
            <person name="Archibald J.M."/>
            <person name="Shin W."/>
        </authorList>
    </citation>
    <scope>NUCLEOTIDE SEQUENCE</scope>
    <source>
        <strain evidence="5">S114.C7</strain>
    </source>
</reference>
<evidence type="ECO:0000256" key="2">
    <source>
        <dbReference type="ARBA" id="ARBA00022531"/>
    </source>
</evidence>
<dbReference type="Pfam" id="PF02507">
    <property type="entry name" value="PSI_PsaF"/>
    <property type="match status" value="1"/>
</dbReference>
<dbReference type="GO" id="GO:0009538">
    <property type="term" value="C:photosystem I reaction center"/>
    <property type="evidence" value="ECO:0007669"/>
    <property type="project" value="UniProtKB-UniRule"/>
</dbReference>
<dbReference type="InterPro" id="IPR003666">
    <property type="entry name" value="PSI_PsaF"/>
</dbReference>
<accession>A0A3G2QYG1</accession>
<dbReference type="FunFam" id="1.10.8.110:FF:000001">
    <property type="entry name" value="Photosystem I reaction center subunit III"/>
    <property type="match status" value="1"/>
</dbReference>
<keyword evidence="5" id="KW-0934">Plastid</keyword>
<name>A0A3G2QYG1_9STRA</name>
<dbReference type="SUPFAM" id="SSF81536">
    <property type="entry name" value="Subunit III of photosystem I reaction centre, PsaF"/>
    <property type="match status" value="1"/>
</dbReference>
<evidence type="ECO:0000256" key="4">
    <source>
        <dbReference type="RuleBase" id="RU368107"/>
    </source>
</evidence>
<dbReference type="InterPro" id="IPR036577">
    <property type="entry name" value="PSI_PsaF_sf"/>
</dbReference>
<organism evidence="5">
    <name type="scientific">Synura petersenii</name>
    <dbReference type="NCBI Taxonomy" id="52555"/>
    <lineage>
        <taxon>Eukaryota</taxon>
        <taxon>Sar</taxon>
        <taxon>Stramenopiles</taxon>
        <taxon>Ochrophyta</taxon>
        <taxon>Synurophyceae</taxon>
        <taxon>Synurales</taxon>
        <taxon>Mallomonadaceae</taxon>
        <taxon>Synura</taxon>
    </lineage>
</organism>
<dbReference type="PANTHER" id="PTHR34939:SF1">
    <property type="entry name" value="PHOTOSYSTEM I REACTION CENTER SUBUNIT III, CHLOROPLASTIC"/>
    <property type="match status" value="1"/>
</dbReference>
<comment type="function">
    <text evidence="4">Participates in efficiency of electron transfer from plastocyanin to P700 (or cytochrome c553 in algae and cyanobacteria). This plastocyanin-docking protein contributes to the specific association of plastocyanin to PSI.</text>
</comment>
<dbReference type="GO" id="GO:0015979">
    <property type="term" value="P:photosynthesis"/>
    <property type="evidence" value="ECO:0007669"/>
    <property type="project" value="UniProtKB-UniRule"/>
</dbReference>
<proteinExistence type="inferred from homology"/>
<comment type="similarity">
    <text evidence="1 4">Belongs to the PsaF family.</text>
</comment>
<keyword evidence="3 4" id="KW-0603">Photosystem I</keyword>
<geneLocation type="plastid" evidence="5"/>
<dbReference type="EMBL" id="MH795128">
    <property type="protein sequence ID" value="AYO28103.1"/>
    <property type="molecule type" value="Genomic_DNA"/>
</dbReference>
<dbReference type="AlphaFoldDB" id="A0A3G2QYG1"/>
<protein>
    <recommendedName>
        <fullName evidence="4">Photosystem I reaction center subunit III</fullName>
    </recommendedName>
    <alternativeName>
        <fullName evidence="4">PSI-F</fullName>
    </alternativeName>
</protein>
<sequence>MEIKIQSFFNIKKTFSIFFCFLFFLTSNQKIANAEFSALVPCKESSAFQKRLKTSVKKLENRLKLYTPESKESIFLVKEIEATKARFLRYGDSNLLCGKEGLPRIIASGQWDHANEFIIPGILFLYITGWIGWVGRKYLRYASGTENSFENEIIINVPIALSIMNSGFLWPVEAWKEFTSGDLLASDEDVTVSPR</sequence>
<dbReference type="PANTHER" id="PTHR34939">
    <property type="entry name" value="PHOTOSYSTEM I REACTION CENTER SUBUNIT III, CHLOROPLASTIC"/>
    <property type="match status" value="1"/>
</dbReference>
<gene>
    <name evidence="5" type="primary">psaF</name>
</gene>